<name>A0A177V3S7_9BASI</name>
<dbReference type="InterPro" id="IPR038459">
    <property type="entry name" value="MT_TRM10-typ_sf"/>
</dbReference>
<feature type="compositionally biased region" description="Basic and acidic residues" evidence="9">
    <location>
        <begin position="1"/>
        <end position="10"/>
    </location>
</feature>
<keyword evidence="4" id="KW-0808">Transferase</keyword>
<evidence type="ECO:0000256" key="6">
    <source>
        <dbReference type="ARBA" id="ARBA00031792"/>
    </source>
</evidence>
<dbReference type="InterPro" id="IPR028564">
    <property type="entry name" value="MT_TRM10-typ"/>
</dbReference>
<comment type="caution">
    <text evidence="12">The sequence shown here is derived from an EMBL/GenBank/DDBJ whole genome shotgun (WGS) entry which is preliminary data.</text>
</comment>
<dbReference type="PANTHER" id="PTHR13563:SF13">
    <property type="entry name" value="TRNA METHYLTRANSFERASE 10 HOMOLOG A"/>
    <property type="match status" value="1"/>
</dbReference>
<dbReference type="Proteomes" id="UP000836402">
    <property type="component" value="Unassembled WGS sequence"/>
</dbReference>
<evidence type="ECO:0000256" key="8">
    <source>
        <dbReference type="ARBA" id="ARBA00048434"/>
    </source>
</evidence>
<keyword evidence="5" id="KW-0949">S-adenosyl-L-methionine</keyword>
<evidence type="ECO:0000313" key="12">
    <source>
        <dbReference type="EMBL" id="KAE8255161.1"/>
    </source>
</evidence>
<reference evidence="12" key="1">
    <citation type="submission" date="2016-04" db="EMBL/GenBank/DDBJ databases">
        <authorList>
            <person name="Nguyen H.D."/>
            <person name="Kesanakurti P."/>
            <person name="Cullis J."/>
            <person name="Levesque C.A."/>
            <person name="Hambleton S."/>
        </authorList>
    </citation>
    <scope>NUCLEOTIDE SEQUENCE</scope>
    <source>
        <strain evidence="12">DAOMC 238032</strain>
    </source>
</reference>
<dbReference type="Gene3D" id="3.40.1280.30">
    <property type="match status" value="1"/>
</dbReference>
<keyword evidence="3" id="KW-0489">Methyltransferase</keyword>
<feature type="compositionally biased region" description="Basic and acidic residues" evidence="9">
    <location>
        <begin position="45"/>
        <end position="93"/>
    </location>
</feature>
<dbReference type="CDD" id="cd18089">
    <property type="entry name" value="SPOUT_Trm10-like"/>
    <property type="match status" value="1"/>
</dbReference>
<evidence type="ECO:0000256" key="4">
    <source>
        <dbReference type="ARBA" id="ARBA00022679"/>
    </source>
</evidence>
<evidence type="ECO:0000256" key="5">
    <source>
        <dbReference type="ARBA" id="ARBA00022691"/>
    </source>
</evidence>
<feature type="region of interest" description="Disordered" evidence="9">
    <location>
        <begin position="383"/>
        <end position="438"/>
    </location>
</feature>
<feature type="compositionally biased region" description="Acidic residues" evidence="9">
    <location>
        <begin position="323"/>
        <end position="339"/>
    </location>
</feature>
<dbReference type="InterPro" id="IPR007356">
    <property type="entry name" value="tRNA_m1G_MeTrfase_euk"/>
</dbReference>
<keyword evidence="14" id="KW-1185">Reference proteome</keyword>
<evidence type="ECO:0000313" key="13">
    <source>
        <dbReference type="Proteomes" id="UP000077671"/>
    </source>
</evidence>
<gene>
    <name evidence="12" type="ORF">A4X03_0g5603</name>
    <name evidence="11" type="ORF">JKIAZH3_G1131</name>
</gene>
<proteinExistence type="predicted"/>
<dbReference type="Proteomes" id="UP000077671">
    <property type="component" value="Unassembled WGS sequence"/>
</dbReference>
<accession>A0A177V3S7</accession>
<evidence type="ECO:0000259" key="10">
    <source>
        <dbReference type="PROSITE" id="PS51675"/>
    </source>
</evidence>
<comment type="catalytic activity">
    <reaction evidence="8">
        <text>guanosine(9) in tRNA + S-adenosyl-L-methionine = N(1)-methylguanosine(9) in tRNA + S-adenosyl-L-homocysteine + H(+)</text>
        <dbReference type="Rhea" id="RHEA:43156"/>
        <dbReference type="Rhea" id="RHEA-COMP:10367"/>
        <dbReference type="Rhea" id="RHEA-COMP:10368"/>
        <dbReference type="ChEBI" id="CHEBI:15378"/>
        <dbReference type="ChEBI" id="CHEBI:57856"/>
        <dbReference type="ChEBI" id="CHEBI:59789"/>
        <dbReference type="ChEBI" id="CHEBI:73542"/>
        <dbReference type="ChEBI" id="CHEBI:74269"/>
        <dbReference type="EC" id="2.1.1.221"/>
    </reaction>
</comment>
<dbReference type="PANTHER" id="PTHR13563">
    <property type="entry name" value="TRNA (GUANINE-9-) METHYLTRANSFERASE"/>
    <property type="match status" value="1"/>
</dbReference>
<feature type="domain" description="SAM-dependent MTase TRM10-type" evidence="10">
    <location>
        <begin position="112"/>
        <end position="401"/>
    </location>
</feature>
<feature type="region of interest" description="Disordered" evidence="9">
    <location>
        <begin position="318"/>
        <end position="354"/>
    </location>
</feature>
<dbReference type="EC" id="2.1.1.221" evidence="1"/>
<evidence type="ECO:0000313" key="14">
    <source>
        <dbReference type="Proteomes" id="UP000836402"/>
    </source>
</evidence>
<organism evidence="12 13">
    <name type="scientific">Tilletia caries</name>
    <name type="common">wheat bunt fungus</name>
    <dbReference type="NCBI Taxonomy" id="13290"/>
    <lineage>
        <taxon>Eukaryota</taxon>
        <taxon>Fungi</taxon>
        <taxon>Dikarya</taxon>
        <taxon>Basidiomycota</taxon>
        <taxon>Ustilaginomycotina</taxon>
        <taxon>Exobasidiomycetes</taxon>
        <taxon>Tilletiales</taxon>
        <taxon>Tilletiaceae</taxon>
        <taxon>Tilletia</taxon>
    </lineage>
</organism>
<dbReference type="GO" id="GO:0002939">
    <property type="term" value="P:tRNA N1-guanine methylation"/>
    <property type="evidence" value="ECO:0007669"/>
    <property type="project" value="TreeGrafter"/>
</dbReference>
<evidence type="ECO:0000256" key="9">
    <source>
        <dbReference type="SAM" id="MobiDB-lite"/>
    </source>
</evidence>
<evidence type="ECO:0000256" key="2">
    <source>
        <dbReference type="ARBA" id="ARBA00020451"/>
    </source>
</evidence>
<dbReference type="GO" id="GO:0000049">
    <property type="term" value="F:tRNA binding"/>
    <property type="evidence" value="ECO:0007669"/>
    <property type="project" value="TreeGrafter"/>
</dbReference>
<dbReference type="PROSITE" id="PS51675">
    <property type="entry name" value="SAM_MT_TRM10"/>
    <property type="match status" value="1"/>
</dbReference>
<evidence type="ECO:0000256" key="3">
    <source>
        <dbReference type="ARBA" id="ARBA00022603"/>
    </source>
</evidence>
<dbReference type="AlphaFoldDB" id="A0A177V3S7"/>
<dbReference type="EMBL" id="CAJHJG010005434">
    <property type="protein sequence ID" value="CAD6950250.1"/>
    <property type="molecule type" value="Genomic_DNA"/>
</dbReference>
<evidence type="ECO:0000313" key="11">
    <source>
        <dbReference type="EMBL" id="CAD6950250.1"/>
    </source>
</evidence>
<evidence type="ECO:0000256" key="7">
    <source>
        <dbReference type="ARBA" id="ARBA00032166"/>
    </source>
</evidence>
<feature type="compositionally biased region" description="Low complexity" evidence="9">
    <location>
        <begin position="415"/>
        <end position="432"/>
    </location>
</feature>
<dbReference type="EMBL" id="LWDD02000920">
    <property type="protein sequence ID" value="KAE8255161.1"/>
    <property type="molecule type" value="Genomic_DNA"/>
</dbReference>
<dbReference type="GO" id="GO:0005634">
    <property type="term" value="C:nucleus"/>
    <property type="evidence" value="ECO:0007669"/>
    <property type="project" value="TreeGrafter"/>
</dbReference>
<feature type="compositionally biased region" description="Basic and acidic residues" evidence="9">
    <location>
        <begin position="480"/>
        <end position="496"/>
    </location>
</feature>
<feature type="region of interest" description="Disordered" evidence="9">
    <location>
        <begin position="475"/>
        <end position="517"/>
    </location>
</feature>
<evidence type="ECO:0000256" key="1">
    <source>
        <dbReference type="ARBA" id="ARBA00012797"/>
    </source>
</evidence>
<dbReference type="GO" id="GO:0052905">
    <property type="term" value="F:tRNA (guanosine(9)-N1)-methyltransferase activity"/>
    <property type="evidence" value="ECO:0007669"/>
    <property type="project" value="UniProtKB-EC"/>
</dbReference>
<feature type="compositionally biased region" description="Polar residues" evidence="9">
    <location>
        <begin position="341"/>
        <end position="354"/>
    </location>
</feature>
<reference evidence="12" key="2">
    <citation type="journal article" date="2019" name="IMA Fungus">
        <title>Genome sequencing and comparison of five Tilletia species to identify candidate genes for the detection of regulated species infecting wheat.</title>
        <authorList>
            <person name="Nguyen H.D.T."/>
            <person name="Sultana T."/>
            <person name="Kesanakurti P."/>
            <person name="Hambleton S."/>
        </authorList>
    </citation>
    <scope>NUCLEOTIDE SEQUENCE</scope>
    <source>
        <strain evidence="12">DAOMC 238032</strain>
    </source>
</reference>
<reference evidence="11" key="3">
    <citation type="submission" date="2020-10" db="EMBL/GenBank/DDBJ databases">
        <authorList>
            <person name="Sedaghatjoo S."/>
        </authorList>
    </citation>
    <scope>NUCLEOTIDE SEQUENCE</scope>
    <source>
        <strain evidence="11">AZH3</strain>
    </source>
</reference>
<feature type="compositionally biased region" description="Basic and acidic residues" evidence="9">
    <location>
        <begin position="397"/>
        <end position="414"/>
    </location>
</feature>
<feature type="region of interest" description="Disordered" evidence="9">
    <location>
        <begin position="1"/>
        <end position="101"/>
    </location>
</feature>
<sequence>MDERETEGVDRPPSPSQAEAGADPAATSTSTSTTVPLSKRAQKRLAREREWEERKPLIKAQRKEKDRLAKEARKAARSAAEDHAYTSGEDQHQAGRPSASKKIRIDHHEGEEKQPLPPRSEFNATLVIDLGFDDLMNTKEIKSLAHQLTFVYAANRNSQAPFRDLVFVGSGGGENDNSNNRKLFSEDGCQLPPPAAGPSSIQQGGARKALSFAESPTGSQLDARTQGSWQRWRGLQVIDSGEGLPALWAESTTPGGLTRARQDVVYLTADSENVIHELEEGKAYVIGGIVDKNRYKNLCFAKAQALGIQTAQLPISEALLDPSPDDDDDDDDSDSEAEVESSANANNKEKGSVTTKLRTRKVLTVNQVVDILLGWTEQRASNVHVRESTQSGAAPSEPKDADVPMPTQDHEQEQSKSSSLPLPDPPANADSSEPWSTAQLDGWWRAAVRKAFPQRKLKERTSRRRPRNEELLAAAAAQARDIRSANEDQDDGRGEVMEAMADVDEDQLYNDAQLHEK</sequence>
<protein>
    <recommendedName>
        <fullName evidence="2">tRNA (guanine(9)-N1)-methyltransferase</fullName>
        <ecNumber evidence="1">2.1.1.221</ecNumber>
    </recommendedName>
    <alternativeName>
        <fullName evidence="7">tRNA methyltransferase 10</fullName>
    </alternativeName>
    <alternativeName>
        <fullName evidence="6">tRNA(m1G9)-methyltransferase</fullName>
    </alternativeName>
</protein>